<protein>
    <submittedName>
        <fullName evidence="1">Uncharacterized protein</fullName>
    </submittedName>
</protein>
<proteinExistence type="predicted"/>
<sequence>MLGHLNYIKDAGTTNLLTHVKLSSKQNEAPLFSKFYTVTTLKRESNVIKRFKSFLKVDKLVN</sequence>
<reference evidence="1" key="2">
    <citation type="submission" date="2023-03" db="EMBL/GenBank/DDBJ databases">
        <authorList>
            <person name="Zhang Z."/>
        </authorList>
    </citation>
    <scope>NUCLEOTIDE SEQUENCE</scope>
    <source>
        <strain evidence="1">DSA</strain>
    </source>
</reference>
<evidence type="ECO:0000313" key="1">
    <source>
        <dbReference type="EMBL" id="MDO7787385.1"/>
    </source>
</evidence>
<dbReference type="EMBL" id="JARPTC010000013">
    <property type="protein sequence ID" value="MDO7787385.1"/>
    <property type="molecule type" value="Genomic_DNA"/>
</dbReference>
<dbReference type="Proteomes" id="UP001172911">
    <property type="component" value="Unassembled WGS sequence"/>
</dbReference>
<dbReference type="AlphaFoldDB" id="A0AAW7ZD13"/>
<name>A0AAW7ZD13_9FIRM</name>
<gene>
    <name evidence="1" type="ORF">P6N53_09155</name>
</gene>
<organism evidence="1 2">
    <name type="scientific">Desulforamulus aquiferis</name>
    <dbReference type="NCBI Taxonomy" id="1397668"/>
    <lineage>
        <taxon>Bacteria</taxon>
        <taxon>Bacillati</taxon>
        <taxon>Bacillota</taxon>
        <taxon>Clostridia</taxon>
        <taxon>Eubacteriales</taxon>
        <taxon>Peptococcaceae</taxon>
        <taxon>Desulforamulus</taxon>
    </lineage>
</organism>
<reference evidence="1" key="1">
    <citation type="journal article" date="2023" name="J. Hazard. Mater.">
        <title>Anaerobic biodegradation of pyrene and benzo[a]pyrene by a new sulfate-reducing Desulforamulus aquiferis strain DSA.</title>
        <authorList>
            <person name="Zhang Z."/>
            <person name="Sun J."/>
            <person name="Gong X."/>
            <person name="Wang C."/>
            <person name="Wang H."/>
        </authorList>
    </citation>
    <scope>NUCLEOTIDE SEQUENCE</scope>
    <source>
        <strain evidence="1">DSA</strain>
    </source>
</reference>
<keyword evidence="2" id="KW-1185">Reference proteome</keyword>
<comment type="caution">
    <text evidence="1">The sequence shown here is derived from an EMBL/GenBank/DDBJ whole genome shotgun (WGS) entry which is preliminary data.</text>
</comment>
<accession>A0AAW7ZD13</accession>
<evidence type="ECO:0000313" key="2">
    <source>
        <dbReference type="Proteomes" id="UP001172911"/>
    </source>
</evidence>
<dbReference type="RefSeq" id="WP_304542529.1">
    <property type="nucleotide sequence ID" value="NZ_JARPTC010000013.1"/>
</dbReference>